<feature type="non-terminal residue" evidence="1">
    <location>
        <position position="1"/>
    </location>
</feature>
<dbReference type="EMBL" id="UINC01042933">
    <property type="protein sequence ID" value="SVB46234.1"/>
    <property type="molecule type" value="Genomic_DNA"/>
</dbReference>
<evidence type="ECO:0000313" key="1">
    <source>
        <dbReference type="EMBL" id="SVB46234.1"/>
    </source>
</evidence>
<proteinExistence type="predicted"/>
<gene>
    <name evidence="1" type="ORF">METZ01_LOCUS199088</name>
</gene>
<reference evidence="1" key="1">
    <citation type="submission" date="2018-05" db="EMBL/GenBank/DDBJ databases">
        <authorList>
            <person name="Lanie J.A."/>
            <person name="Ng W.-L."/>
            <person name="Kazmierczak K.M."/>
            <person name="Andrzejewski T.M."/>
            <person name="Davidsen T.M."/>
            <person name="Wayne K.J."/>
            <person name="Tettelin H."/>
            <person name="Glass J.I."/>
            <person name="Rusch D."/>
            <person name="Podicherti R."/>
            <person name="Tsui H.-C.T."/>
            <person name="Winkler M.E."/>
        </authorList>
    </citation>
    <scope>NUCLEOTIDE SEQUENCE</scope>
</reference>
<feature type="non-terminal residue" evidence="1">
    <location>
        <position position="73"/>
    </location>
</feature>
<sequence>VSGKTIAFFPEAAFGPALNSVGIAQACEQLGHTAVFLTDPGMSGVYEGYGFSEQVVNMSEPMPPEEMAKYWSD</sequence>
<name>A0A382E814_9ZZZZ</name>
<protein>
    <submittedName>
        <fullName evidence="1">Uncharacterized protein</fullName>
    </submittedName>
</protein>
<organism evidence="1">
    <name type="scientific">marine metagenome</name>
    <dbReference type="NCBI Taxonomy" id="408172"/>
    <lineage>
        <taxon>unclassified sequences</taxon>
        <taxon>metagenomes</taxon>
        <taxon>ecological metagenomes</taxon>
    </lineage>
</organism>
<dbReference type="AlphaFoldDB" id="A0A382E814"/>
<accession>A0A382E814</accession>